<proteinExistence type="predicted"/>
<dbReference type="PANTHER" id="PTHR34203">
    <property type="entry name" value="METHYLTRANSFERASE, FKBM FAMILY PROTEIN"/>
    <property type="match status" value="1"/>
</dbReference>
<dbReference type="Pfam" id="PF05050">
    <property type="entry name" value="Methyltransf_21"/>
    <property type="match status" value="1"/>
</dbReference>
<dbReference type="EMBL" id="LAZR01000704">
    <property type="protein sequence ID" value="KKN60145.1"/>
    <property type="molecule type" value="Genomic_DNA"/>
</dbReference>
<sequence length="218" mass="24866">MTLKDIILNKTGLKDWYHTKRMETGFLYREIENVVKKGHVFVDVGSHIGVYTKLASKLAGPKGIVHSFEPLPSNYNKLLKNVGGRINVKTYNNAVADFNGEKRFYESAKSNLDNSFYEGSEDRNIPHIVQVVTLDSVLKHADVIKIDVEGAEHLVLKGMKNILKNENVIIFIEYLKKWGNPDPQFLEILFENEFIVKPIYTESTFGNFMADLICQRGI</sequence>
<reference evidence="2" key="1">
    <citation type="journal article" date="2015" name="Nature">
        <title>Complex archaea that bridge the gap between prokaryotes and eukaryotes.</title>
        <authorList>
            <person name="Spang A."/>
            <person name="Saw J.H."/>
            <person name="Jorgensen S.L."/>
            <person name="Zaremba-Niedzwiedzka K."/>
            <person name="Martijn J."/>
            <person name="Lind A.E."/>
            <person name="van Eijk R."/>
            <person name="Schleper C."/>
            <person name="Guy L."/>
            <person name="Ettema T.J."/>
        </authorList>
    </citation>
    <scope>NUCLEOTIDE SEQUENCE</scope>
</reference>
<dbReference type="InterPro" id="IPR006342">
    <property type="entry name" value="FkbM_mtfrase"/>
</dbReference>
<dbReference type="Gene3D" id="3.40.50.150">
    <property type="entry name" value="Vaccinia Virus protein VP39"/>
    <property type="match status" value="1"/>
</dbReference>
<dbReference type="NCBIfam" id="TIGR01444">
    <property type="entry name" value="fkbM_fam"/>
    <property type="match status" value="1"/>
</dbReference>
<dbReference type="InterPro" id="IPR029063">
    <property type="entry name" value="SAM-dependent_MTases_sf"/>
</dbReference>
<dbReference type="InterPro" id="IPR052514">
    <property type="entry name" value="SAM-dependent_MTase"/>
</dbReference>
<evidence type="ECO:0000259" key="1">
    <source>
        <dbReference type="Pfam" id="PF05050"/>
    </source>
</evidence>
<dbReference type="SUPFAM" id="SSF53335">
    <property type="entry name" value="S-adenosyl-L-methionine-dependent methyltransferases"/>
    <property type="match status" value="1"/>
</dbReference>
<comment type="caution">
    <text evidence="2">The sequence shown here is derived from an EMBL/GenBank/DDBJ whole genome shotgun (WGS) entry which is preliminary data.</text>
</comment>
<protein>
    <recommendedName>
        <fullName evidence="1">Methyltransferase FkbM domain-containing protein</fullName>
    </recommendedName>
</protein>
<organism evidence="2">
    <name type="scientific">marine sediment metagenome</name>
    <dbReference type="NCBI Taxonomy" id="412755"/>
    <lineage>
        <taxon>unclassified sequences</taxon>
        <taxon>metagenomes</taxon>
        <taxon>ecological metagenomes</taxon>
    </lineage>
</organism>
<name>A0A0F9RUK4_9ZZZZ</name>
<accession>A0A0F9RUK4</accession>
<evidence type="ECO:0000313" key="2">
    <source>
        <dbReference type="EMBL" id="KKN60145.1"/>
    </source>
</evidence>
<gene>
    <name evidence="2" type="ORF">LCGC14_0535230</name>
</gene>
<dbReference type="PANTHER" id="PTHR34203:SF15">
    <property type="entry name" value="SLL1173 PROTEIN"/>
    <property type="match status" value="1"/>
</dbReference>
<feature type="domain" description="Methyltransferase FkbM" evidence="1">
    <location>
        <begin position="43"/>
        <end position="189"/>
    </location>
</feature>
<dbReference type="AlphaFoldDB" id="A0A0F9RUK4"/>